<dbReference type="PANTHER" id="PTHR43685">
    <property type="entry name" value="GLYCOSYLTRANSFERASE"/>
    <property type="match status" value="1"/>
</dbReference>
<dbReference type="RefSeq" id="WP_183411930.1">
    <property type="nucleotide sequence ID" value="NZ_JACHYB010000001.1"/>
</dbReference>
<reference evidence="2 3" key="1">
    <citation type="submission" date="2020-08" db="EMBL/GenBank/DDBJ databases">
        <title>Genomic Encyclopedia of Type Strains, Phase IV (KMG-IV): sequencing the most valuable type-strain genomes for metagenomic binning, comparative biology and taxonomic classification.</title>
        <authorList>
            <person name="Goeker M."/>
        </authorList>
    </citation>
    <scope>NUCLEOTIDE SEQUENCE [LARGE SCALE GENOMIC DNA]</scope>
    <source>
        <strain evidence="2 3">DSM 27471</strain>
    </source>
</reference>
<keyword evidence="3" id="KW-1185">Reference proteome</keyword>
<keyword evidence="2" id="KW-0328">Glycosyltransferase</keyword>
<dbReference type="GO" id="GO:0016757">
    <property type="term" value="F:glycosyltransferase activity"/>
    <property type="evidence" value="ECO:0007669"/>
    <property type="project" value="UniProtKB-KW"/>
</dbReference>
<dbReference type="InterPro" id="IPR029044">
    <property type="entry name" value="Nucleotide-diphossugar_trans"/>
</dbReference>
<evidence type="ECO:0000313" key="2">
    <source>
        <dbReference type="EMBL" id="MBB3185995.1"/>
    </source>
</evidence>
<dbReference type="Pfam" id="PF00535">
    <property type="entry name" value="Glycos_transf_2"/>
    <property type="match status" value="1"/>
</dbReference>
<sequence>MNQENPLVSIIVITYNSAKYVVETLESTKAQTYQNIELIVSDDCSTDETVESCRNWLNLNKGRFVRTKLITSDRNTGIPANCNRGLFEATGEWLKFIAGDDILYSSGIMQAIKFIQTNPAIVIFDSIVDIYNDDLSILYERKTGNTQFYTKSKTAQEQLVLFSNNLNKPRIISTVGIFVKNVLFRELGGYNLTFPLLEDAPMWFKVLKSGHKIHYLPSPTVKYRKHQDGVSYMKSSQILINQFQLTVNKFMWNYLYKECTLINKLEIIWNNIFSKLIILLGNKGIIPGIILRFRNKFSPSAIFNKLSYITK</sequence>
<dbReference type="EMBL" id="JACHYB010000001">
    <property type="protein sequence ID" value="MBB3185995.1"/>
    <property type="molecule type" value="Genomic_DNA"/>
</dbReference>
<keyword evidence="2" id="KW-0808">Transferase</keyword>
<proteinExistence type="predicted"/>
<dbReference type="InterPro" id="IPR050834">
    <property type="entry name" value="Glycosyltransf_2"/>
</dbReference>
<evidence type="ECO:0000313" key="3">
    <source>
        <dbReference type="Proteomes" id="UP000544222"/>
    </source>
</evidence>
<accession>A0A7W5DN52</accession>
<dbReference type="SUPFAM" id="SSF53448">
    <property type="entry name" value="Nucleotide-diphospho-sugar transferases"/>
    <property type="match status" value="1"/>
</dbReference>
<organism evidence="2 3">
    <name type="scientific">Microbacter margulisiae</name>
    <dbReference type="NCBI Taxonomy" id="1350067"/>
    <lineage>
        <taxon>Bacteria</taxon>
        <taxon>Pseudomonadati</taxon>
        <taxon>Bacteroidota</taxon>
        <taxon>Bacteroidia</taxon>
        <taxon>Bacteroidales</taxon>
        <taxon>Porphyromonadaceae</taxon>
        <taxon>Microbacter</taxon>
    </lineage>
</organism>
<feature type="domain" description="Glycosyltransferase 2-like" evidence="1">
    <location>
        <begin position="9"/>
        <end position="143"/>
    </location>
</feature>
<evidence type="ECO:0000259" key="1">
    <source>
        <dbReference type="Pfam" id="PF00535"/>
    </source>
</evidence>
<protein>
    <submittedName>
        <fullName evidence="2">Alpha-1,3-rhamnosyltransferase</fullName>
        <ecNumber evidence="2">2.4.1.-</ecNumber>
    </submittedName>
</protein>
<dbReference type="PANTHER" id="PTHR43685:SF2">
    <property type="entry name" value="GLYCOSYLTRANSFERASE 2-LIKE DOMAIN-CONTAINING PROTEIN"/>
    <property type="match status" value="1"/>
</dbReference>
<dbReference type="Gene3D" id="3.90.550.10">
    <property type="entry name" value="Spore Coat Polysaccharide Biosynthesis Protein SpsA, Chain A"/>
    <property type="match status" value="1"/>
</dbReference>
<dbReference type="AlphaFoldDB" id="A0A7W5DN52"/>
<comment type="caution">
    <text evidence="2">The sequence shown here is derived from an EMBL/GenBank/DDBJ whole genome shotgun (WGS) entry which is preliminary data.</text>
</comment>
<dbReference type="InterPro" id="IPR001173">
    <property type="entry name" value="Glyco_trans_2-like"/>
</dbReference>
<dbReference type="EC" id="2.4.1.-" evidence="2"/>
<gene>
    <name evidence="2" type="ORF">FHX64_000158</name>
</gene>
<name>A0A7W5DN52_9PORP</name>
<dbReference type="Proteomes" id="UP000544222">
    <property type="component" value="Unassembled WGS sequence"/>
</dbReference>